<sequence length="292" mass="32387">MLALLKTFWQQAPGNAGEDSGENLLQLPKSESGRQTGEHISSSSDHHQHHHMAHMDPLLMTFFVLNDLKLGKTMPLYFPYVDPSKSLDLLPKEKADSIPFSPNSLPYLLQFFSISQDSPQAKAMEETLWTCQDDQSINVGKGETKYCATSLETLLGQANKILRSDTGVQILMTSHTSKTTKTTVTTDPVLQNYTIVGKPKEIAAPNIIACHSMPYPYAVYYCHNPEGETKVFEVTLLGEIHGDRIDAVSVCHMDTSQWDPHHVSFSVLGVLPGSSEVCHFFPPGDNLLLLPY</sequence>
<evidence type="ECO:0000256" key="1">
    <source>
        <dbReference type="SAM" id="MobiDB-lite"/>
    </source>
</evidence>
<proteinExistence type="predicted"/>
<dbReference type="EMBL" id="AWUE01013677">
    <property type="protein sequence ID" value="OMP06241.1"/>
    <property type="molecule type" value="Genomic_DNA"/>
</dbReference>
<feature type="domain" description="BURP" evidence="2">
    <location>
        <begin position="62"/>
        <end position="291"/>
    </location>
</feature>
<dbReference type="PANTHER" id="PTHR31236">
    <property type="entry name" value="BURP DOMAIN PROTEIN USPL1-LIKE"/>
    <property type="match status" value="1"/>
</dbReference>
<dbReference type="AlphaFoldDB" id="A0A1R3KGN2"/>
<evidence type="ECO:0000313" key="3">
    <source>
        <dbReference type="EMBL" id="OMP06241.1"/>
    </source>
</evidence>
<comment type="caution">
    <text evidence="3">The sequence shown here is derived from an EMBL/GenBank/DDBJ whole genome shotgun (WGS) entry which is preliminary data.</text>
</comment>
<dbReference type="InterPro" id="IPR044816">
    <property type="entry name" value="BURP"/>
</dbReference>
<accession>A0A1R3KGN2</accession>
<dbReference type="PANTHER" id="PTHR31236:SF32">
    <property type="entry name" value="BURP DOMAIN PROTEIN USPL1-LIKE"/>
    <property type="match status" value="1"/>
</dbReference>
<name>A0A1R3KGN2_9ROSI</name>
<evidence type="ECO:0000259" key="2">
    <source>
        <dbReference type="PROSITE" id="PS51277"/>
    </source>
</evidence>
<dbReference type="STRING" id="93759.A0A1R3KGN2"/>
<dbReference type="SMART" id="SM01045">
    <property type="entry name" value="BURP"/>
    <property type="match status" value="1"/>
</dbReference>
<evidence type="ECO:0000313" key="4">
    <source>
        <dbReference type="Proteomes" id="UP000187203"/>
    </source>
</evidence>
<dbReference type="Pfam" id="PF03181">
    <property type="entry name" value="BURP"/>
    <property type="match status" value="1"/>
</dbReference>
<protein>
    <recommendedName>
        <fullName evidence="2">BURP domain-containing protein</fullName>
    </recommendedName>
</protein>
<dbReference type="PROSITE" id="PS51277">
    <property type="entry name" value="BURP"/>
    <property type="match status" value="1"/>
</dbReference>
<dbReference type="OrthoDB" id="684044at2759"/>
<feature type="region of interest" description="Disordered" evidence="1">
    <location>
        <begin position="13"/>
        <end position="50"/>
    </location>
</feature>
<organism evidence="3 4">
    <name type="scientific">Corchorus olitorius</name>
    <dbReference type="NCBI Taxonomy" id="93759"/>
    <lineage>
        <taxon>Eukaryota</taxon>
        <taxon>Viridiplantae</taxon>
        <taxon>Streptophyta</taxon>
        <taxon>Embryophyta</taxon>
        <taxon>Tracheophyta</taxon>
        <taxon>Spermatophyta</taxon>
        <taxon>Magnoliopsida</taxon>
        <taxon>eudicotyledons</taxon>
        <taxon>Gunneridae</taxon>
        <taxon>Pentapetalae</taxon>
        <taxon>rosids</taxon>
        <taxon>malvids</taxon>
        <taxon>Malvales</taxon>
        <taxon>Malvaceae</taxon>
        <taxon>Grewioideae</taxon>
        <taxon>Apeibeae</taxon>
        <taxon>Corchorus</taxon>
    </lineage>
</organism>
<keyword evidence="4" id="KW-1185">Reference proteome</keyword>
<gene>
    <name evidence="3" type="ORF">COLO4_08248</name>
</gene>
<dbReference type="Proteomes" id="UP000187203">
    <property type="component" value="Unassembled WGS sequence"/>
</dbReference>
<dbReference type="InterPro" id="IPR004873">
    <property type="entry name" value="BURP_dom"/>
</dbReference>
<reference evidence="4" key="1">
    <citation type="submission" date="2013-09" db="EMBL/GenBank/DDBJ databases">
        <title>Corchorus olitorius genome sequencing.</title>
        <authorList>
            <person name="Alam M."/>
            <person name="Haque M.S."/>
            <person name="Islam M.S."/>
            <person name="Emdad E.M."/>
            <person name="Islam M.M."/>
            <person name="Ahmed B."/>
            <person name="Halim A."/>
            <person name="Hossen Q.M.M."/>
            <person name="Hossain M.Z."/>
            <person name="Ahmed R."/>
            <person name="Khan M.M."/>
            <person name="Islam R."/>
            <person name="Rashid M.M."/>
            <person name="Khan S.A."/>
            <person name="Rahman M.S."/>
            <person name="Alam M."/>
            <person name="Yahiya A.S."/>
            <person name="Khan M.S."/>
            <person name="Azam M.S."/>
            <person name="Haque T."/>
            <person name="Lashkar M.Z.H."/>
            <person name="Akhand A.I."/>
            <person name="Morshed G."/>
            <person name="Roy S."/>
            <person name="Uddin K.S."/>
            <person name="Rabeya T."/>
            <person name="Hossain A.S."/>
            <person name="Chowdhury A."/>
            <person name="Snigdha A.R."/>
            <person name="Mortoza M.S."/>
            <person name="Matin S.A."/>
            <person name="Hoque S.M.E."/>
            <person name="Islam M.K."/>
            <person name="Roy D.K."/>
            <person name="Haider R."/>
            <person name="Moosa M.M."/>
            <person name="Elias S.M."/>
            <person name="Hasan A.M."/>
            <person name="Jahan S."/>
            <person name="Shafiuddin M."/>
            <person name="Mahmood N."/>
            <person name="Shommy N.S."/>
        </authorList>
    </citation>
    <scope>NUCLEOTIDE SEQUENCE [LARGE SCALE GENOMIC DNA]</scope>
    <source>
        <strain evidence="4">cv. O-4</strain>
    </source>
</reference>